<dbReference type="EMBL" id="CP003005">
    <property type="protein sequence ID" value="AEO59306.1"/>
    <property type="molecule type" value="Genomic_DNA"/>
</dbReference>
<dbReference type="HOGENOM" id="CLU_1769371_0_0_1"/>
<dbReference type="Proteomes" id="UP000007322">
    <property type="component" value="Chromosome 4"/>
</dbReference>
<organism evidence="1 2">
    <name type="scientific">Thermothelomyces thermophilus (strain ATCC 42464 / BCRC 31852 / DSM 1799)</name>
    <name type="common">Sporotrichum thermophile</name>
    <dbReference type="NCBI Taxonomy" id="573729"/>
    <lineage>
        <taxon>Eukaryota</taxon>
        <taxon>Fungi</taxon>
        <taxon>Dikarya</taxon>
        <taxon>Ascomycota</taxon>
        <taxon>Pezizomycotina</taxon>
        <taxon>Sordariomycetes</taxon>
        <taxon>Sordariomycetidae</taxon>
        <taxon>Sordariales</taxon>
        <taxon>Chaetomiaceae</taxon>
        <taxon>Thermothelomyces</taxon>
    </lineage>
</organism>
<sequence>MQFVRHLGHGGNGVAAAFRFPDPGPNGERRYLVAKSNHTVNGDIYISWERGHTMRFRNAMHIVQLEQPAPLVNRRRSERIRARTPGHPDGSWPNHIADVNNILFLEYLPRGSLHKALCTMQSRQMVVPNRALWHMFHCRKLMSSTIN</sequence>
<dbReference type="OrthoDB" id="4584769at2759"/>
<name>G2QFZ3_THET4</name>
<evidence type="ECO:0008006" key="3">
    <source>
        <dbReference type="Google" id="ProtNLM"/>
    </source>
</evidence>
<reference evidence="1 2" key="1">
    <citation type="journal article" date="2011" name="Nat. Biotechnol.">
        <title>Comparative genomic analysis of the thermophilic biomass-degrading fungi Myceliophthora thermophila and Thielavia terrestris.</title>
        <authorList>
            <person name="Berka R.M."/>
            <person name="Grigoriev I.V."/>
            <person name="Otillar R."/>
            <person name="Salamov A."/>
            <person name="Grimwood J."/>
            <person name="Reid I."/>
            <person name="Ishmael N."/>
            <person name="John T."/>
            <person name="Darmond C."/>
            <person name="Moisan M.-C."/>
            <person name="Henrissat B."/>
            <person name="Coutinho P.M."/>
            <person name="Lombard V."/>
            <person name="Natvig D.O."/>
            <person name="Lindquist E."/>
            <person name="Schmutz J."/>
            <person name="Lucas S."/>
            <person name="Harris P."/>
            <person name="Powlowski J."/>
            <person name="Bellemare A."/>
            <person name="Taylor D."/>
            <person name="Butler G."/>
            <person name="de Vries R.P."/>
            <person name="Allijn I.E."/>
            <person name="van den Brink J."/>
            <person name="Ushinsky S."/>
            <person name="Storms R."/>
            <person name="Powell A.J."/>
            <person name="Paulsen I.T."/>
            <person name="Elbourne L.D.H."/>
            <person name="Baker S.E."/>
            <person name="Magnuson J."/>
            <person name="LaBoissiere S."/>
            <person name="Clutterbuck A.J."/>
            <person name="Martinez D."/>
            <person name="Wogulis M."/>
            <person name="de Leon A.L."/>
            <person name="Rey M.W."/>
            <person name="Tsang A."/>
        </authorList>
    </citation>
    <scope>NUCLEOTIDE SEQUENCE [LARGE SCALE GENOMIC DNA]</scope>
    <source>
        <strain evidence="2">ATCC 42464 / BCRC 31852 / DSM 1799</strain>
    </source>
</reference>
<proteinExistence type="predicted"/>
<dbReference type="RefSeq" id="XP_003664551.1">
    <property type="nucleotide sequence ID" value="XM_003664503.1"/>
</dbReference>
<dbReference type="KEGG" id="mtm:MYCTH_2307506"/>
<keyword evidence="2" id="KW-1185">Reference proteome</keyword>
<dbReference type="eggNOG" id="ENOG502RGZ0">
    <property type="taxonomic scope" value="Eukaryota"/>
</dbReference>
<evidence type="ECO:0000313" key="1">
    <source>
        <dbReference type="EMBL" id="AEO59306.1"/>
    </source>
</evidence>
<dbReference type="InParanoid" id="G2QFZ3"/>
<dbReference type="VEuPathDB" id="FungiDB:MYCTH_2307506"/>
<protein>
    <recommendedName>
        <fullName evidence="3">Protein kinase domain-containing protein</fullName>
    </recommendedName>
</protein>
<accession>G2QFZ3</accession>
<evidence type="ECO:0000313" key="2">
    <source>
        <dbReference type="Proteomes" id="UP000007322"/>
    </source>
</evidence>
<dbReference type="GeneID" id="11514572"/>
<dbReference type="STRING" id="573729.G2QFZ3"/>
<gene>
    <name evidence="1" type="ORF">MYCTH_2307506</name>
</gene>
<dbReference type="AlphaFoldDB" id="G2QFZ3"/>